<dbReference type="Gene3D" id="1.10.10.10">
    <property type="entry name" value="Winged helix-like DNA-binding domain superfamily/Winged helix DNA-binding domain"/>
    <property type="match status" value="1"/>
</dbReference>
<name>A0ABT0TIW5_9FLAO</name>
<reference evidence="1 2" key="1">
    <citation type="submission" date="2022-05" db="EMBL/GenBank/DDBJ databases">
        <title>Flavobacterium sp., isolated from activated sludge.</title>
        <authorList>
            <person name="Ran Q."/>
        </authorList>
    </citation>
    <scope>NUCLEOTIDE SEQUENCE [LARGE SCALE GENOMIC DNA]</scope>
    <source>
        <strain evidence="1 2">HXWNR69</strain>
    </source>
</reference>
<evidence type="ECO:0000313" key="1">
    <source>
        <dbReference type="EMBL" id="MCL9770914.1"/>
    </source>
</evidence>
<organism evidence="1 2">
    <name type="scientific">Flavobacterium fragile</name>
    <dbReference type="NCBI Taxonomy" id="2949085"/>
    <lineage>
        <taxon>Bacteria</taxon>
        <taxon>Pseudomonadati</taxon>
        <taxon>Bacteroidota</taxon>
        <taxon>Flavobacteriia</taxon>
        <taxon>Flavobacteriales</taxon>
        <taxon>Flavobacteriaceae</taxon>
        <taxon>Flavobacterium</taxon>
    </lineage>
</organism>
<dbReference type="SUPFAM" id="SSF48295">
    <property type="entry name" value="TrpR-like"/>
    <property type="match status" value="1"/>
</dbReference>
<sequence>MKTPKKKTAENFIKDIRRNTRRIFSSEQKIQIVMEALRAEMSVAELCRKYSINESQFYKWNKEFLEADEADAWLIAFAMTYGNQIVTHEVSKPNSKSRVMVPDAANPFNVICIKTVDLFRALGVKI</sequence>
<dbReference type="EMBL" id="JAMLJN010000010">
    <property type="protein sequence ID" value="MCL9770914.1"/>
    <property type="molecule type" value="Genomic_DNA"/>
</dbReference>
<proteinExistence type="predicted"/>
<gene>
    <name evidence="1" type="ORF">NAT47_10835</name>
</gene>
<protein>
    <submittedName>
        <fullName evidence="1">DUF4411 family protein</fullName>
    </submittedName>
</protein>
<dbReference type="InterPro" id="IPR016541">
    <property type="entry name" value="UCP008505"/>
</dbReference>
<keyword evidence="2" id="KW-1185">Reference proteome</keyword>
<dbReference type="RefSeq" id="WP_250582664.1">
    <property type="nucleotide sequence ID" value="NZ_JAMLJN010000010.1"/>
</dbReference>
<dbReference type="Proteomes" id="UP001203342">
    <property type="component" value="Unassembled WGS sequence"/>
</dbReference>
<comment type="caution">
    <text evidence="1">The sequence shown here is derived from an EMBL/GenBank/DDBJ whole genome shotgun (WGS) entry which is preliminary data.</text>
</comment>
<dbReference type="InterPro" id="IPR010921">
    <property type="entry name" value="Trp_repressor/repl_initiator"/>
</dbReference>
<dbReference type="Pfam" id="PF14367">
    <property type="entry name" value="DUF4411"/>
    <property type="match status" value="1"/>
</dbReference>
<accession>A0ABT0TIW5</accession>
<dbReference type="InterPro" id="IPR036388">
    <property type="entry name" value="WH-like_DNA-bd_sf"/>
</dbReference>
<evidence type="ECO:0000313" key="2">
    <source>
        <dbReference type="Proteomes" id="UP001203342"/>
    </source>
</evidence>